<feature type="transmembrane region" description="Helical" evidence="8">
    <location>
        <begin position="208"/>
        <end position="226"/>
    </location>
</feature>
<evidence type="ECO:0000256" key="8">
    <source>
        <dbReference type="SAM" id="Phobius"/>
    </source>
</evidence>
<dbReference type="PROSITE" id="PS50850">
    <property type="entry name" value="MFS"/>
    <property type="match status" value="1"/>
</dbReference>
<feature type="transmembrane region" description="Helical" evidence="8">
    <location>
        <begin position="276"/>
        <end position="297"/>
    </location>
</feature>
<dbReference type="GO" id="GO:0005886">
    <property type="term" value="C:plasma membrane"/>
    <property type="evidence" value="ECO:0007669"/>
    <property type="project" value="UniProtKB-SubCell"/>
</dbReference>
<evidence type="ECO:0000256" key="6">
    <source>
        <dbReference type="ARBA" id="ARBA00022989"/>
    </source>
</evidence>
<dbReference type="InterPro" id="IPR011701">
    <property type="entry name" value="MFS"/>
</dbReference>
<dbReference type="Pfam" id="PF07690">
    <property type="entry name" value="MFS_1"/>
    <property type="match status" value="1"/>
</dbReference>
<dbReference type="Proteomes" id="UP000534286">
    <property type="component" value="Unassembled WGS sequence"/>
</dbReference>
<gene>
    <name evidence="10" type="ORF">FHR32_000124</name>
</gene>
<dbReference type="EMBL" id="JACHJU010000001">
    <property type="protein sequence ID" value="MBB4935819.1"/>
    <property type="molecule type" value="Genomic_DNA"/>
</dbReference>
<feature type="transmembrane region" description="Helical" evidence="8">
    <location>
        <begin position="113"/>
        <end position="134"/>
    </location>
</feature>
<feature type="transmembrane region" description="Helical" evidence="8">
    <location>
        <begin position="410"/>
        <end position="428"/>
    </location>
</feature>
<evidence type="ECO:0000256" key="3">
    <source>
        <dbReference type="ARBA" id="ARBA00022448"/>
    </source>
</evidence>
<dbReference type="RefSeq" id="WP_184751988.1">
    <property type="nucleotide sequence ID" value="NZ_BAABEK010000027.1"/>
</dbReference>
<sequence>MLTEQQAQAEAAPRMTHKQVLEVLVGLMLAMLTSMISTSVVGTALPTIVGTLGGQDQLAWVASATLLTMTASTPLWGKLSDLYGRKLMFQAALLVFLLASVAAGFSQNMGQLIAARAVQGIGAGGLAALPQIILGDVVEPRERGRYSGYIGAVFGVSTVAGPLLGGFIVDNMSWRWTFWICVPLAVVAFVVIQKVLKLPLVRRDTKVDWWGATFITGGTTALMLMLSLGGQEFDWNSGWAYGLGALSLALFGLAVVAERRAADPILPPQLFRNHTVVLSGLASLLVGAAMFGALMFLPQYLQIVKGMSPTGSGLMTLPMVLGLLTSSILVGRFVSRTGRWKIFPVVGMLLVALGLFLLSRLHVDSSLAIVGVDIAVLGIGLGASMQILILAAQNAVTRGDLASTTSGVTFFRSLGGAVGVAAFGAILTNRLSAELISLAKAAHLPLTGGATPSLGSPAAIRHLPAPVLEVILEAFTRAIHTVFLVGVPIAVLAAVAALMLREIPLRSAQPTPATADSTAPPAPVE</sequence>
<dbReference type="PANTHER" id="PTHR23501">
    <property type="entry name" value="MAJOR FACILITATOR SUPERFAMILY"/>
    <property type="match status" value="1"/>
</dbReference>
<feature type="transmembrane region" description="Helical" evidence="8">
    <location>
        <begin position="367"/>
        <end position="390"/>
    </location>
</feature>
<dbReference type="PANTHER" id="PTHR23501:SF197">
    <property type="entry name" value="COMD"/>
    <property type="match status" value="1"/>
</dbReference>
<evidence type="ECO:0000313" key="11">
    <source>
        <dbReference type="Proteomes" id="UP000534286"/>
    </source>
</evidence>
<dbReference type="PRINTS" id="PR01036">
    <property type="entry name" value="TCRTETB"/>
</dbReference>
<feature type="transmembrane region" description="Helical" evidence="8">
    <location>
        <begin position="20"/>
        <end position="45"/>
    </location>
</feature>
<organism evidence="10 11">
    <name type="scientific">Streptosporangium album</name>
    <dbReference type="NCBI Taxonomy" id="47479"/>
    <lineage>
        <taxon>Bacteria</taxon>
        <taxon>Bacillati</taxon>
        <taxon>Actinomycetota</taxon>
        <taxon>Actinomycetes</taxon>
        <taxon>Streptosporangiales</taxon>
        <taxon>Streptosporangiaceae</taxon>
        <taxon>Streptosporangium</taxon>
    </lineage>
</organism>
<comment type="subcellular location">
    <subcellularLocation>
        <location evidence="1">Cell membrane</location>
        <topology evidence="1">Multi-pass membrane protein</topology>
    </subcellularLocation>
</comment>
<feature type="transmembrane region" description="Helical" evidence="8">
    <location>
        <begin position="238"/>
        <end position="256"/>
    </location>
</feature>
<evidence type="ECO:0000313" key="10">
    <source>
        <dbReference type="EMBL" id="MBB4935819.1"/>
    </source>
</evidence>
<evidence type="ECO:0000256" key="7">
    <source>
        <dbReference type="ARBA" id="ARBA00023136"/>
    </source>
</evidence>
<reference evidence="10 11" key="1">
    <citation type="submission" date="2020-08" db="EMBL/GenBank/DDBJ databases">
        <title>Sequencing the genomes of 1000 actinobacteria strains.</title>
        <authorList>
            <person name="Klenk H.-P."/>
        </authorList>
    </citation>
    <scope>NUCLEOTIDE SEQUENCE [LARGE SCALE GENOMIC DNA]</scope>
    <source>
        <strain evidence="10 11">DSM 43023</strain>
    </source>
</reference>
<proteinExistence type="inferred from homology"/>
<keyword evidence="5 8" id="KW-0812">Transmembrane</keyword>
<accession>A0A7W7W7A1</accession>
<dbReference type="Gene3D" id="1.20.1250.20">
    <property type="entry name" value="MFS general substrate transporter like domains"/>
    <property type="match status" value="1"/>
</dbReference>
<dbReference type="GO" id="GO:0022857">
    <property type="term" value="F:transmembrane transporter activity"/>
    <property type="evidence" value="ECO:0007669"/>
    <property type="project" value="InterPro"/>
</dbReference>
<keyword evidence="7 8" id="KW-0472">Membrane</keyword>
<dbReference type="FunFam" id="1.20.1720.10:FF:000004">
    <property type="entry name" value="EmrB/QacA family drug resistance transporter"/>
    <property type="match status" value="1"/>
</dbReference>
<comment type="similarity">
    <text evidence="2">Belongs to the major facilitator superfamily. TCR/Tet family.</text>
</comment>
<feature type="domain" description="Major facilitator superfamily (MFS) profile" evidence="9">
    <location>
        <begin position="23"/>
        <end position="505"/>
    </location>
</feature>
<keyword evidence="6 8" id="KW-1133">Transmembrane helix</keyword>
<dbReference type="AlphaFoldDB" id="A0A7W7W7A1"/>
<evidence type="ECO:0000256" key="5">
    <source>
        <dbReference type="ARBA" id="ARBA00022692"/>
    </source>
</evidence>
<feature type="transmembrane region" description="Helical" evidence="8">
    <location>
        <begin position="317"/>
        <end position="335"/>
    </location>
</feature>
<dbReference type="InterPro" id="IPR020846">
    <property type="entry name" value="MFS_dom"/>
</dbReference>
<evidence type="ECO:0000259" key="9">
    <source>
        <dbReference type="PROSITE" id="PS50850"/>
    </source>
</evidence>
<comment type="caution">
    <text evidence="10">The sequence shown here is derived from an EMBL/GenBank/DDBJ whole genome shotgun (WGS) entry which is preliminary data.</text>
</comment>
<dbReference type="Gene3D" id="1.20.1720.10">
    <property type="entry name" value="Multidrug resistance protein D"/>
    <property type="match status" value="1"/>
</dbReference>
<feature type="transmembrane region" description="Helical" evidence="8">
    <location>
        <begin position="176"/>
        <end position="196"/>
    </location>
</feature>
<keyword evidence="4" id="KW-1003">Cell membrane</keyword>
<feature type="transmembrane region" description="Helical" evidence="8">
    <location>
        <begin position="478"/>
        <end position="500"/>
    </location>
</feature>
<evidence type="ECO:0000256" key="4">
    <source>
        <dbReference type="ARBA" id="ARBA00022475"/>
    </source>
</evidence>
<name>A0A7W7W7A1_9ACTN</name>
<evidence type="ECO:0000256" key="2">
    <source>
        <dbReference type="ARBA" id="ARBA00007520"/>
    </source>
</evidence>
<feature type="transmembrane region" description="Helical" evidence="8">
    <location>
        <begin position="57"/>
        <end position="76"/>
    </location>
</feature>
<keyword evidence="3" id="KW-0813">Transport</keyword>
<dbReference type="InterPro" id="IPR036259">
    <property type="entry name" value="MFS_trans_sf"/>
</dbReference>
<protein>
    <submittedName>
        <fullName evidence="10">EmrB/QacA subfamily drug resistance transporter</fullName>
    </submittedName>
</protein>
<feature type="transmembrane region" description="Helical" evidence="8">
    <location>
        <begin position="146"/>
        <end position="164"/>
    </location>
</feature>
<dbReference type="CDD" id="cd17502">
    <property type="entry name" value="MFS_Azr1_MDR_like"/>
    <property type="match status" value="1"/>
</dbReference>
<evidence type="ECO:0000256" key="1">
    <source>
        <dbReference type="ARBA" id="ARBA00004651"/>
    </source>
</evidence>
<dbReference type="SUPFAM" id="SSF103473">
    <property type="entry name" value="MFS general substrate transporter"/>
    <property type="match status" value="1"/>
</dbReference>
<feature type="transmembrane region" description="Helical" evidence="8">
    <location>
        <begin position="342"/>
        <end position="361"/>
    </location>
</feature>
<feature type="transmembrane region" description="Helical" evidence="8">
    <location>
        <begin position="88"/>
        <end position="107"/>
    </location>
</feature>
<keyword evidence="11" id="KW-1185">Reference proteome</keyword>